<gene>
    <name evidence="1" type="ORF">KIN20_013056</name>
</gene>
<reference evidence="1" key="1">
    <citation type="submission" date="2021-06" db="EMBL/GenBank/DDBJ databases">
        <title>Parelaphostrongylus tenuis whole genome reference sequence.</title>
        <authorList>
            <person name="Garwood T.J."/>
            <person name="Larsen P.A."/>
            <person name="Fountain-Jones N.M."/>
            <person name="Garbe J.R."/>
            <person name="Macchietto M.G."/>
            <person name="Kania S.A."/>
            <person name="Gerhold R.W."/>
            <person name="Richards J.E."/>
            <person name="Wolf T.M."/>
        </authorList>
    </citation>
    <scope>NUCLEOTIDE SEQUENCE</scope>
    <source>
        <strain evidence="1">MNPRO001-30</strain>
        <tissue evidence="1">Meninges</tissue>
    </source>
</reference>
<evidence type="ECO:0000313" key="2">
    <source>
        <dbReference type="Proteomes" id="UP001196413"/>
    </source>
</evidence>
<proteinExistence type="predicted"/>
<dbReference type="Proteomes" id="UP001196413">
    <property type="component" value="Unassembled WGS sequence"/>
</dbReference>
<name>A0AAD5MG22_PARTN</name>
<evidence type="ECO:0000313" key="1">
    <source>
        <dbReference type="EMBL" id="KAJ1355593.1"/>
    </source>
</evidence>
<dbReference type="AlphaFoldDB" id="A0AAD5MG22"/>
<dbReference type="EMBL" id="JAHQIW010002511">
    <property type="protein sequence ID" value="KAJ1355593.1"/>
    <property type="molecule type" value="Genomic_DNA"/>
</dbReference>
<sequence length="50" mass="5577">MFAPKKNTGGGIQWGVSETSDQKRLLTAQVRDSWECFVEDISFIVTNNTA</sequence>
<organism evidence="1 2">
    <name type="scientific">Parelaphostrongylus tenuis</name>
    <name type="common">Meningeal worm</name>
    <dbReference type="NCBI Taxonomy" id="148309"/>
    <lineage>
        <taxon>Eukaryota</taxon>
        <taxon>Metazoa</taxon>
        <taxon>Ecdysozoa</taxon>
        <taxon>Nematoda</taxon>
        <taxon>Chromadorea</taxon>
        <taxon>Rhabditida</taxon>
        <taxon>Rhabditina</taxon>
        <taxon>Rhabditomorpha</taxon>
        <taxon>Strongyloidea</taxon>
        <taxon>Metastrongylidae</taxon>
        <taxon>Parelaphostrongylus</taxon>
    </lineage>
</organism>
<accession>A0AAD5MG22</accession>
<protein>
    <submittedName>
        <fullName evidence="1">Uncharacterized protein</fullName>
    </submittedName>
</protein>
<comment type="caution">
    <text evidence="1">The sequence shown here is derived from an EMBL/GenBank/DDBJ whole genome shotgun (WGS) entry which is preliminary data.</text>
</comment>
<keyword evidence="2" id="KW-1185">Reference proteome</keyword>